<dbReference type="SUPFAM" id="SSF47188">
    <property type="entry name" value="Hemerythrin-like"/>
    <property type="match status" value="1"/>
</dbReference>
<sequence>MQNIIILKYFTLRNQKGIAVLAWSEEFSIKNQHLDEQHKAFMQLLIETKKFVKSASPNKAQELESRMNAVIESAKEHFNDEEKYMQHIGYPFLNQHKTRHRELVSNLSMLLMDLEDIEHTAREFYECLHNWLIAHILTEDKQIESYRNRLHDVKEIPYSLEQKTKILAETEDIAHQPWHKYICLCLLKEFKVCDALHKIMQEEGTFVRCKVCKQPLVYRDSNLDDEDNFEALAKKYFKQF</sequence>
<proteinExistence type="inferred from homology"/>
<keyword evidence="2" id="KW-0561">Oxygen transport</keyword>
<feature type="domain" description="Hemerythrin-like" evidence="5">
    <location>
        <begin position="32"/>
        <end position="143"/>
    </location>
</feature>
<dbReference type="AlphaFoldDB" id="A0A3D8IBW8"/>
<dbReference type="PANTHER" id="PTHR37164">
    <property type="entry name" value="BACTERIOHEMERYTHRIN"/>
    <property type="match status" value="1"/>
</dbReference>
<dbReference type="OrthoDB" id="9774644at2"/>
<dbReference type="InterPro" id="IPR050669">
    <property type="entry name" value="Hemerythrin"/>
</dbReference>
<dbReference type="InterPro" id="IPR016131">
    <property type="entry name" value="Haemerythrin_Fe_BS"/>
</dbReference>
<dbReference type="Gene3D" id="1.20.120.50">
    <property type="entry name" value="Hemerythrin-like"/>
    <property type="match status" value="1"/>
</dbReference>
<keyword evidence="2" id="KW-0813">Transport</keyword>
<dbReference type="PROSITE" id="PS00550">
    <property type="entry name" value="HEMERYTHRINS"/>
    <property type="match status" value="1"/>
</dbReference>
<dbReference type="GO" id="GO:0046872">
    <property type="term" value="F:metal ion binding"/>
    <property type="evidence" value="ECO:0007669"/>
    <property type="project" value="UniProtKB-KW"/>
</dbReference>
<keyword evidence="3" id="KW-0479">Metal-binding</keyword>
<name>A0A3D8IBW8_9HELI</name>
<evidence type="ECO:0000259" key="5">
    <source>
        <dbReference type="Pfam" id="PF01814"/>
    </source>
</evidence>
<evidence type="ECO:0000313" key="7">
    <source>
        <dbReference type="Proteomes" id="UP000256650"/>
    </source>
</evidence>
<evidence type="ECO:0000256" key="2">
    <source>
        <dbReference type="ARBA" id="ARBA00022621"/>
    </source>
</evidence>
<dbReference type="InterPro" id="IPR012312">
    <property type="entry name" value="Hemerythrin-like"/>
</dbReference>
<dbReference type="InterPro" id="IPR035938">
    <property type="entry name" value="Hemerythrin-like_sf"/>
</dbReference>
<comment type="caution">
    <text evidence="6">The sequence shown here is derived from an EMBL/GenBank/DDBJ whole genome shotgun (WGS) entry which is preliminary data.</text>
</comment>
<protein>
    <recommendedName>
        <fullName evidence="5">Hemerythrin-like domain-containing protein</fullName>
    </recommendedName>
</protein>
<dbReference type="Pfam" id="PF01814">
    <property type="entry name" value="Hemerythrin"/>
    <property type="match status" value="1"/>
</dbReference>
<evidence type="ECO:0000256" key="3">
    <source>
        <dbReference type="ARBA" id="ARBA00022723"/>
    </source>
</evidence>
<dbReference type="NCBIfam" id="TIGR02481">
    <property type="entry name" value="hemeryth_dom"/>
    <property type="match status" value="1"/>
</dbReference>
<comment type="similarity">
    <text evidence="1">Belongs to the hemerythrin family.</text>
</comment>
<evidence type="ECO:0000256" key="4">
    <source>
        <dbReference type="ARBA" id="ARBA00023004"/>
    </source>
</evidence>
<evidence type="ECO:0000256" key="1">
    <source>
        <dbReference type="ARBA" id="ARBA00010587"/>
    </source>
</evidence>
<reference evidence="6 7" key="1">
    <citation type="submission" date="2018-04" db="EMBL/GenBank/DDBJ databases">
        <title>Novel Campyloabacter and Helicobacter Species and Strains.</title>
        <authorList>
            <person name="Mannion A.J."/>
            <person name="Shen Z."/>
            <person name="Fox J.G."/>
        </authorList>
    </citation>
    <scope>NUCLEOTIDE SEQUENCE [LARGE SCALE GENOMIC DNA]</scope>
    <source>
        <strain evidence="6 7">MIT 99-5101</strain>
    </source>
</reference>
<dbReference type="PANTHER" id="PTHR37164:SF1">
    <property type="entry name" value="BACTERIOHEMERYTHRIN"/>
    <property type="match status" value="1"/>
</dbReference>
<accession>A0A3D8IBW8</accession>
<organism evidence="6 7">
    <name type="scientific">Helicobacter ganmani</name>
    <dbReference type="NCBI Taxonomy" id="60246"/>
    <lineage>
        <taxon>Bacteria</taxon>
        <taxon>Pseudomonadati</taxon>
        <taxon>Campylobacterota</taxon>
        <taxon>Epsilonproteobacteria</taxon>
        <taxon>Campylobacterales</taxon>
        <taxon>Helicobacteraceae</taxon>
        <taxon>Helicobacter</taxon>
    </lineage>
</organism>
<dbReference type="InterPro" id="IPR012827">
    <property type="entry name" value="Hemerythrin_metal-bd"/>
</dbReference>
<keyword evidence="7" id="KW-1185">Reference proteome</keyword>
<dbReference type="EMBL" id="NXLS01000006">
    <property type="protein sequence ID" value="RDU62535.1"/>
    <property type="molecule type" value="Genomic_DNA"/>
</dbReference>
<keyword evidence="4" id="KW-0408">Iron</keyword>
<gene>
    <name evidence="6" type="ORF">CQA43_06445</name>
</gene>
<dbReference type="Proteomes" id="UP000256650">
    <property type="component" value="Unassembled WGS sequence"/>
</dbReference>
<dbReference type="GO" id="GO:0005344">
    <property type="term" value="F:oxygen carrier activity"/>
    <property type="evidence" value="ECO:0007669"/>
    <property type="project" value="UniProtKB-KW"/>
</dbReference>
<evidence type="ECO:0000313" key="6">
    <source>
        <dbReference type="EMBL" id="RDU62535.1"/>
    </source>
</evidence>
<dbReference type="CDD" id="cd12107">
    <property type="entry name" value="Hemerythrin"/>
    <property type="match status" value="1"/>
</dbReference>